<proteinExistence type="predicted"/>
<dbReference type="EMBL" id="LAZR01060335">
    <property type="protein sequence ID" value="KKK65905.1"/>
    <property type="molecule type" value="Genomic_DNA"/>
</dbReference>
<sequence length="92" mass="10285">MFAKYARHRLTAPEIRRAGRLRDQGDAALYGDEQERRRVVAAEQHLHARVELHRGYLPKGPVGPAEAHVDAAEGGPEGEQQRLAPRLGTVIW</sequence>
<gene>
    <name evidence="2" type="ORF">LCGC14_2969430</name>
</gene>
<protein>
    <submittedName>
        <fullName evidence="2">Uncharacterized protein</fullName>
    </submittedName>
</protein>
<dbReference type="AlphaFoldDB" id="A0A0F8XXD3"/>
<evidence type="ECO:0000256" key="1">
    <source>
        <dbReference type="SAM" id="MobiDB-lite"/>
    </source>
</evidence>
<reference evidence="2" key="1">
    <citation type="journal article" date="2015" name="Nature">
        <title>Complex archaea that bridge the gap between prokaryotes and eukaryotes.</title>
        <authorList>
            <person name="Spang A."/>
            <person name="Saw J.H."/>
            <person name="Jorgensen S.L."/>
            <person name="Zaremba-Niedzwiedzka K."/>
            <person name="Martijn J."/>
            <person name="Lind A.E."/>
            <person name="van Eijk R."/>
            <person name="Schleper C."/>
            <person name="Guy L."/>
            <person name="Ettema T.J."/>
        </authorList>
    </citation>
    <scope>NUCLEOTIDE SEQUENCE</scope>
</reference>
<accession>A0A0F8XXD3</accession>
<organism evidence="2">
    <name type="scientific">marine sediment metagenome</name>
    <dbReference type="NCBI Taxonomy" id="412755"/>
    <lineage>
        <taxon>unclassified sequences</taxon>
        <taxon>metagenomes</taxon>
        <taxon>ecological metagenomes</taxon>
    </lineage>
</organism>
<feature type="region of interest" description="Disordered" evidence="1">
    <location>
        <begin position="57"/>
        <end position="81"/>
    </location>
</feature>
<evidence type="ECO:0000313" key="2">
    <source>
        <dbReference type="EMBL" id="KKK65905.1"/>
    </source>
</evidence>
<comment type="caution">
    <text evidence="2">The sequence shown here is derived from an EMBL/GenBank/DDBJ whole genome shotgun (WGS) entry which is preliminary data.</text>
</comment>
<name>A0A0F8XXD3_9ZZZZ</name>